<organism evidence="1 2">
    <name type="scientific">Syntrophotalea carbinolica (strain DSM 2380 / NBRC 103641 / GraBd1)</name>
    <name type="common">Pelobacter carbinolicus</name>
    <dbReference type="NCBI Taxonomy" id="338963"/>
    <lineage>
        <taxon>Bacteria</taxon>
        <taxon>Pseudomonadati</taxon>
        <taxon>Thermodesulfobacteriota</taxon>
        <taxon>Desulfuromonadia</taxon>
        <taxon>Desulfuromonadales</taxon>
        <taxon>Syntrophotaleaceae</taxon>
        <taxon>Syntrophotalea</taxon>
    </lineage>
</organism>
<keyword evidence="2" id="KW-1185">Reference proteome</keyword>
<dbReference type="AlphaFoldDB" id="Q0C6I8"/>
<name>Q0C6I8_SYNC1</name>
<dbReference type="STRING" id="338963.Pcar_3334"/>
<gene>
    <name evidence="1" type="ordered locus">Pcar_3334</name>
</gene>
<evidence type="ECO:0000313" key="2">
    <source>
        <dbReference type="Proteomes" id="UP000002534"/>
    </source>
</evidence>
<reference evidence="2" key="1">
    <citation type="submission" date="2005-10" db="EMBL/GenBank/DDBJ databases">
        <title>Complete sequence of Pelobacter carbinolicus DSM 2380.</title>
        <authorList>
            <person name="Copeland A."/>
            <person name="Lucas S."/>
            <person name="Lapidus A."/>
            <person name="Barry K."/>
            <person name="Detter J.C."/>
            <person name="Glavina T."/>
            <person name="Hammon N."/>
            <person name="Israni S."/>
            <person name="Pitluck S."/>
            <person name="Chertkov O."/>
            <person name="Schmutz J."/>
            <person name="Larimer F."/>
            <person name="Land M."/>
            <person name="Kyrpides N."/>
            <person name="Ivanova N."/>
            <person name="Richardson P."/>
        </authorList>
    </citation>
    <scope>NUCLEOTIDE SEQUENCE [LARGE SCALE GENOMIC DNA]</scope>
    <source>
        <strain evidence="2">DSM 2380 / NBRC 103641 / GraBd1</strain>
    </source>
</reference>
<dbReference type="HOGENOM" id="CLU_3064476_0_0_7"/>
<protein>
    <submittedName>
        <fullName evidence="1">Uncharacterized protein</fullName>
    </submittedName>
</protein>
<dbReference type="EMBL" id="CP000142">
    <property type="protein sequence ID" value="ABI81950.1"/>
    <property type="molecule type" value="Genomic_DNA"/>
</dbReference>
<sequence>MYAAHDSRFFCQSGKKGGGQVESDLSDLMLHPHDEVPEIVRKSFTTTTAPGSW</sequence>
<reference evidence="1 2" key="2">
    <citation type="journal article" date="2012" name="BMC Genomics">
        <title>The genome of Pelobacter carbinolicus reveals surprising metabolic capabilities and physiological features.</title>
        <authorList>
            <person name="Aklujkar M."/>
            <person name="Haveman S.A."/>
            <person name="Didonato R.Jr."/>
            <person name="Chertkov O."/>
            <person name="Han C.S."/>
            <person name="Land M.L."/>
            <person name="Brown P."/>
            <person name="Lovley D.R."/>
        </authorList>
    </citation>
    <scope>NUCLEOTIDE SEQUENCE [LARGE SCALE GENOMIC DNA]</scope>
    <source>
        <strain evidence="2">DSM 2380 / NBRC 103641 / GraBd1</strain>
    </source>
</reference>
<proteinExistence type="predicted"/>
<dbReference type="Proteomes" id="UP000002534">
    <property type="component" value="Chromosome"/>
</dbReference>
<evidence type="ECO:0000313" key="1">
    <source>
        <dbReference type="EMBL" id="ABI81950.1"/>
    </source>
</evidence>
<accession>Q0C6I8</accession>
<dbReference type="KEGG" id="pca:Pcar_3334"/>